<gene>
    <name evidence="1" type="ORF">A2V69_01285</name>
</gene>
<proteinExistence type="predicted"/>
<dbReference type="EMBL" id="MHMT01000026">
    <property type="protein sequence ID" value="OGZ32082.1"/>
    <property type="molecule type" value="Genomic_DNA"/>
</dbReference>
<dbReference type="Pfam" id="PF05258">
    <property type="entry name" value="DciA"/>
    <property type="match status" value="1"/>
</dbReference>
<organism evidence="1 2">
    <name type="scientific">Candidatus Portnoybacteria bacterium RBG_13_40_8</name>
    <dbReference type="NCBI Taxonomy" id="1801990"/>
    <lineage>
        <taxon>Bacteria</taxon>
        <taxon>Candidatus Portnoyibacteriota</taxon>
    </lineage>
</organism>
<dbReference type="AlphaFoldDB" id="A0A1G2F2V4"/>
<dbReference type="InterPro" id="IPR007922">
    <property type="entry name" value="DciA-like"/>
</dbReference>
<evidence type="ECO:0000313" key="1">
    <source>
        <dbReference type="EMBL" id="OGZ32082.1"/>
    </source>
</evidence>
<protein>
    <recommendedName>
        <fullName evidence="3">DUF721 domain-containing protein</fullName>
    </recommendedName>
</protein>
<name>A0A1G2F2V4_9BACT</name>
<dbReference type="Proteomes" id="UP000177810">
    <property type="component" value="Unassembled WGS sequence"/>
</dbReference>
<dbReference type="STRING" id="1801990.A2V69_01285"/>
<accession>A0A1G2F2V4</accession>
<evidence type="ECO:0000313" key="2">
    <source>
        <dbReference type="Proteomes" id="UP000177810"/>
    </source>
</evidence>
<evidence type="ECO:0008006" key="3">
    <source>
        <dbReference type="Google" id="ProtNLM"/>
    </source>
</evidence>
<sequence length="92" mass="10939">MFHIKQIIPRVIKGLKEGKNLDEITIYKESEKILKKNTPDAEVFFYKDKNLYIKCPNPVIANEIFLNQEEIIERINDRLNKKIVNKLIIKIK</sequence>
<reference evidence="1 2" key="1">
    <citation type="journal article" date="2016" name="Nat. Commun.">
        <title>Thousands of microbial genomes shed light on interconnected biogeochemical processes in an aquifer system.</title>
        <authorList>
            <person name="Anantharaman K."/>
            <person name="Brown C.T."/>
            <person name="Hug L.A."/>
            <person name="Sharon I."/>
            <person name="Castelle C.J."/>
            <person name="Probst A.J."/>
            <person name="Thomas B.C."/>
            <person name="Singh A."/>
            <person name="Wilkins M.J."/>
            <person name="Karaoz U."/>
            <person name="Brodie E.L."/>
            <person name="Williams K.H."/>
            <person name="Hubbard S.S."/>
            <person name="Banfield J.F."/>
        </authorList>
    </citation>
    <scope>NUCLEOTIDE SEQUENCE [LARGE SCALE GENOMIC DNA]</scope>
</reference>
<comment type="caution">
    <text evidence="1">The sequence shown here is derived from an EMBL/GenBank/DDBJ whole genome shotgun (WGS) entry which is preliminary data.</text>
</comment>